<name>A0A5C3MGX5_9AGAR</name>
<sequence length="505" mass="55192">MMSRYVGSFSVYLWVVSHPKYFPSSSLLNIANMTKQQTSKVEKAKKKSRSKRIPRRMNDFAMKLPNWGTPWFKKIEPSLDGMYEGEIRFDSPGDPKPTISESTPYHSARSGSSNSVLESDTPQGGLLDSNVNCSQYLIQCSDSDRKELRQHISDVADHSTAGTYEQLPYYAPNTGLHNAGNHAVECTDNHPEPTTITMQHYPVHAQQYLFDSCIALSNQLPSDAVSGEWYNGQSTADPRNPIPTHEFMNHNVVDSIPLAIANVPWNDLVASFTYGNGNPREMPLTASPAISYNLLSNDAPASSDIWSTDATPIALAASESHLGERNGHQSHSVGTSNGAAPIIYTPSTGLWPLANNAPPYSALGYNSYPLPNDAYSERPYHRSQGYRYGSGSLLAVPTHSVHMQPPVGIARSRSVPGANIPIHEALQYPPTSAGFVQEQHTVTRSLSNDLYRNDPMGYYSPASSPMSTMGSSSPASMLLADASFGMYENPQSSSADLPLHPFPFS</sequence>
<dbReference type="AlphaFoldDB" id="A0A5C3MGX5"/>
<accession>A0A5C3MGX5</accession>
<dbReference type="EMBL" id="ML213591">
    <property type="protein sequence ID" value="TFK43905.1"/>
    <property type="molecule type" value="Genomic_DNA"/>
</dbReference>
<reference evidence="2 3" key="1">
    <citation type="journal article" date="2019" name="Nat. Ecol. Evol.">
        <title>Megaphylogeny resolves global patterns of mushroom evolution.</title>
        <authorList>
            <person name="Varga T."/>
            <person name="Krizsan K."/>
            <person name="Foldi C."/>
            <person name="Dima B."/>
            <person name="Sanchez-Garcia M."/>
            <person name="Sanchez-Ramirez S."/>
            <person name="Szollosi G.J."/>
            <person name="Szarkandi J.G."/>
            <person name="Papp V."/>
            <person name="Albert L."/>
            <person name="Andreopoulos W."/>
            <person name="Angelini C."/>
            <person name="Antonin V."/>
            <person name="Barry K.W."/>
            <person name="Bougher N.L."/>
            <person name="Buchanan P."/>
            <person name="Buyck B."/>
            <person name="Bense V."/>
            <person name="Catcheside P."/>
            <person name="Chovatia M."/>
            <person name="Cooper J."/>
            <person name="Damon W."/>
            <person name="Desjardin D."/>
            <person name="Finy P."/>
            <person name="Geml J."/>
            <person name="Haridas S."/>
            <person name="Hughes K."/>
            <person name="Justo A."/>
            <person name="Karasinski D."/>
            <person name="Kautmanova I."/>
            <person name="Kiss B."/>
            <person name="Kocsube S."/>
            <person name="Kotiranta H."/>
            <person name="LaButti K.M."/>
            <person name="Lechner B.E."/>
            <person name="Liimatainen K."/>
            <person name="Lipzen A."/>
            <person name="Lukacs Z."/>
            <person name="Mihaltcheva S."/>
            <person name="Morgado L.N."/>
            <person name="Niskanen T."/>
            <person name="Noordeloos M.E."/>
            <person name="Ohm R.A."/>
            <person name="Ortiz-Santana B."/>
            <person name="Ovrebo C."/>
            <person name="Racz N."/>
            <person name="Riley R."/>
            <person name="Savchenko A."/>
            <person name="Shiryaev A."/>
            <person name="Soop K."/>
            <person name="Spirin V."/>
            <person name="Szebenyi C."/>
            <person name="Tomsovsky M."/>
            <person name="Tulloss R.E."/>
            <person name="Uehling J."/>
            <person name="Grigoriev I.V."/>
            <person name="Vagvolgyi C."/>
            <person name="Papp T."/>
            <person name="Martin F.M."/>
            <person name="Miettinen O."/>
            <person name="Hibbett D.S."/>
            <person name="Nagy L.G."/>
        </authorList>
    </citation>
    <scope>NUCLEOTIDE SEQUENCE [LARGE SCALE GENOMIC DNA]</scope>
    <source>
        <strain evidence="2 3">CBS 166.37</strain>
    </source>
</reference>
<feature type="region of interest" description="Disordered" evidence="1">
    <location>
        <begin position="84"/>
        <end position="123"/>
    </location>
</feature>
<evidence type="ECO:0000313" key="2">
    <source>
        <dbReference type="EMBL" id="TFK43905.1"/>
    </source>
</evidence>
<evidence type="ECO:0000313" key="3">
    <source>
        <dbReference type="Proteomes" id="UP000308652"/>
    </source>
</evidence>
<gene>
    <name evidence="2" type="ORF">BDQ12DRAFT_731867</name>
</gene>
<organism evidence="2 3">
    <name type="scientific">Crucibulum laeve</name>
    <dbReference type="NCBI Taxonomy" id="68775"/>
    <lineage>
        <taxon>Eukaryota</taxon>
        <taxon>Fungi</taxon>
        <taxon>Dikarya</taxon>
        <taxon>Basidiomycota</taxon>
        <taxon>Agaricomycotina</taxon>
        <taxon>Agaricomycetes</taxon>
        <taxon>Agaricomycetidae</taxon>
        <taxon>Agaricales</taxon>
        <taxon>Agaricineae</taxon>
        <taxon>Nidulariaceae</taxon>
        <taxon>Crucibulum</taxon>
    </lineage>
</organism>
<keyword evidence="3" id="KW-1185">Reference proteome</keyword>
<evidence type="ECO:0000256" key="1">
    <source>
        <dbReference type="SAM" id="MobiDB-lite"/>
    </source>
</evidence>
<protein>
    <submittedName>
        <fullName evidence="2">Uncharacterized protein</fullName>
    </submittedName>
</protein>
<dbReference type="Proteomes" id="UP000308652">
    <property type="component" value="Unassembled WGS sequence"/>
</dbReference>
<proteinExistence type="predicted"/>
<feature type="compositionally biased region" description="Polar residues" evidence="1">
    <location>
        <begin position="99"/>
        <end position="122"/>
    </location>
</feature>